<dbReference type="AlphaFoldDB" id="A0A9P0TH23"/>
<sequence length="220" mass="24681">MLIITSGFCIIVKIQLILCAPKIGPILFDPLIYESENVIKADSKTLKDSDELLNAALRTKPLEEKLKPCQGYDYDITQCKYVNDRKICGYNKNKGELKSEETKDVGNGCQIRNGRLECGYLNTPFDGIRRPPPDSETVTGTKEKVTLSDKTRRNSENKSNTTAGNVNTIADDTDIEIKVKTHAVTIKGHTSDIPSTTNIVKRKKYCVEKNDRIFCYTVIK</sequence>
<evidence type="ECO:0000313" key="3">
    <source>
        <dbReference type="EMBL" id="CAH4030381.1"/>
    </source>
</evidence>
<organism evidence="3 4">
    <name type="scientific">Pieris brassicae</name>
    <name type="common">White butterfly</name>
    <name type="synonym">Large white butterfly</name>
    <dbReference type="NCBI Taxonomy" id="7116"/>
    <lineage>
        <taxon>Eukaryota</taxon>
        <taxon>Metazoa</taxon>
        <taxon>Ecdysozoa</taxon>
        <taxon>Arthropoda</taxon>
        <taxon>Hexapoda</taxon>
        <taxon>Insecta</taxon>
        <taxon>Pterygota</taxon>
        <taxon>Neoptera</taxon>
        <taxon>Endopterygota</taxon>
        <taxon>Lepidoptera</taxon>
        <taxon>Glossata</taxon>
        <taxon>Ditrysia</taxon>
        <taxon>Papilionoidea</taxon>
        <taxon>Pieridae</taxon>
        <taxon>Pierinae</taxon>
        <taxon>Pieris</taxon>
    </lineage>
</organism>
<protein>
    <submittedName>
        <fullName evidence="3">Uncharacterized protein</fullName>
    </submittedName>
</protein>
<gene>
    <name evidence="3" type="ORF">PIBRA_LOCUS7036</name>
</gene>
<name>A0A9P0TH23_PIEBR</name>
<dbReference type="Proteomes" id="UP001152562">
    <property type="component" value="Unassembled WGS sequence"/>
</dbReference>
<accession>A0A9P0TH23</accession>
<comment type="caution">
    <text evidence="3">The sequence shown here is derived from an EMBL/GenBank/DDBJ whole genome shotgun (WGS) entry which is preliminary data.</text>
</comment>
<keyword evidence="2" id="KW-0732">Signal</keyword>
<keyword evidence="4" id="KW-1185">Reference proteome</keyword>
<proteinExistence type="predicted"/>
<feature type="chain" id="PRO_5040258679" evidence="2">
    <location>
        <begin position="20"/>
        <end position="220"/>
    </location>
</feature>
<evidence type="ECO:0000256" key="2">
    <source>
        <dbReference type="SAM" id="SignalP"/>
    </source>
</evidence>
<feature type="signal peptide" evidence="2">
    <location>
        <begin position="1"/>
        <end position="19"/>
    </location>
</feature>
<feature type="region of interest" description="Disordered" evidence="1">
    <location>
        <begin position="127"/>
        <end position="165"/>
    </location>
</feature>
<evidence type="ECO:0000313" key="4">
    <source>
        <dbReference type="Proteomes" id="UP001152562"/>
    </source>
</evidence>
<evidence type="ECO:0000256" key="1">
    <source>
        <dbReference type="SAM" id="MobiDB-lite"/>
    </source>
</evidence>
<feature type="compositionally biased region" description="Basic and acidic residues" evidence="1">
    <location>
        <begin position="141"/>
        <end position="156"/>
    </location>
</feature>
<dbReference type="EMBL" id="CALOZG010000010">
    <property type="protein sequence ID" value="CAH4030381.1"/>
    <property type="molecule type" value="Genomic_DNA"/>
</dbReference>
<reference evidence="3" key="1">
    <citation type="submission" date="2022-05" db="EMBL/GenBank/DDBJ databases">
        <authorList>
            <person name="Okamura Y."/>
        </authorList>
    </citation>
    <scope>NUCLEOTIDE SEQUENCE</scope>
</reference>